<dbReference type="InterPro" id="IPR013099">
    <property type="entry name" value="K_chnl_dom"/>
</dbReference>
<dbReference type="GO" id="GO:0006813">
    <property type="term" value="P:potassium ion transport"/>
    <property type="evidence" value="ECO:0007669"/>
    <property type="project" value="InterPro"/>
</dbReference>
<evidence type="ECO:0000256" key="2">
    <source>
        <dbReference type="SAM" id="Phobius"/>
    </source>
</evidence>
<keyword evidence="2" id="KW-0472">Membrane</keyword>
<keyword evidence="2" id="KW-0812">Transmembrane</keyword>
<dbReference type="InterPro" id="IPR050721">
    <property type="entry name" value="Trk_Ktr_HKT_K-transport"/>
</dbReference>
<gene>
    <name evidence="5" type="ORF">FBF83_14715</name>
</gene>
<dbReference type="Gene3D" id="1.10.287.70">
    <property type="match status" value="1"/>
</dbReference>
<dbReference type="PROSITE" id="PS51201">
    <property type="entry name" value="RCK_N"/>
    <property type="match status" value="1"/>
</dbReference>
<comment type="subcellular location">
    <subcellularLocation>
        <location evidence="1">Cell membrane</location>
        <topology evidence="1">Multi-pass membrane protein</topology>
    </subcellularLocation>
</comment>
<keyword evidence="2" id="KW-1133">Transmembrane helix</keyword>
<organism evidence="5 6">
    <name type="scientific">Guptibacillus hwajinpoensis</name>
    <dbReference type="NCBI Taxonomy" id="208199"/>
    <lineage>
        <taxon>Bacteria</taxon>
        <taxon>Bacillati</taxon>
        <taxon>Bacillota</taxon>
        <taxon>Bacilli</taxon>
        <taxon>Bacillales</taxon>
        <taxon>Guptibacillaceae</taxon>
        <taxon>Guptibacillus</taxon>
    </lineage>
</organism>
<comment type="caution">
    <text evidence="5">The sequence shown here is derived from an EMBL/GenBank/DDBJ whole genome shotgun (WGS) entry which is preliminary data.</text>
</comment>
<dbReference type="OrthoDB" id="9785285at2"/>
<dbReference type="EMBL" id="SWFM01000004">
    <property type="protein sequence ID" value="TKD69249.1"/>
    <property type="molecule type" value="Genomic_DNA"/>
</dbReference>
<reference evidence="5 6" key="1">
    <citation type="submission" date="2019-04" db="EMBL/GenBank/DDBJ databases">
        <title>Genome sequence of Bacillus hwajinpoensis strain Y2.</title>
        <authorList>
            <person name="Fair J.L."/>
            <person name="Maclea K.S."/>
        </authorList>
    </citation>
    <scope>NUCLEOTIDE SEQUENCE [LARGE SCALE GENOMIC DNA]</scope>
    <source>
        <strain evidence="5 6">Y2</strain>
    </source>
</reference>
<dbReference type="PANTHER" id="PTHR43833:SF9">
    <property type="entry name" value="POTASSIUM CHANNEL PROTEIN YUGO-RELATED"/>
    <property type="match status" value="1"/>
</dbReference>
<dbReference type="GO" id="GO:0005886">
    <property type="term" value="C:plasma membrane"/>
    <property type="evidence" value="ECO:0007669"/>
    <property type="project" value="UniProtKB-SubCell"/>
</dbReference>
<dbReference type="Proteomes" id="UP000310541">
    <property type="component" value="Unassembled WGS sequence"/>
</dbReference>
<protein>
    <submittedName>
        <fullName evidence="5">Potassium channel family protein</fullName>
    </submittedName>
</protein>
<dbReference type="SUPFAM" id="SSF116726">
    <property type="entry name" value="TrkA C-terminal domain-like"/>
    <property type="match status" value="1"/>
</dbReference>
<evidence type="ECO:0000256" key="1">
    <source>
        <dbReference type="ARBA" id="ARBA00004651"/>
    </source>
</evidence>
<feature type="transmembrane region" description="Helical" evidence="2">
    <location>
        <begin position="56"/>
        <end position="73"/>
    </location>
</feature>
<keyword evidence="5" id="KW-0406">Ion transport</keyword>
<feature type="transmembrane region" description="Helical" evidence="2">
    <location>
        <begin position="85"/>
        <end position="103"/>
    </location>
</feature>
<dbReference type="InterPro" id="IPR036721">
    <property type="entry name" value="RCK_C_sf"/>
</dbReference>
<dbReference type="PROSITE" id="PS51202">
    <property type="entry name" value="RCK_C"/>
    <property type="match status" value="1"/>
</dbReference>
<keyword evidence="5" id="KW-0407">Ion channel</keyword>
<dbReference type="SUPFAM" id="SSF81324">
    <property type="entry name" value="Voltage-gated potassium channels"/>
    <property type="match status" value="1"/>
</dbReference>
<accession>A0A4U1MDI2</accession>
<evidence type="ECO:0000313" key="5">
    <source>
        <dbReference type="EMBL" id="TKD69249.1"/>
    </source>
</evidence>
<dbReference type="Gene3D" id="3.40.50.720">
    <property type="entry name" value="NAD(P)-binding Rossmann-like Domain"/>
    <property type="match status" value="1"/>
</dbReference>
<feature type="domain" description="RCK N-terminal" evidence="3">
    <location>
        <begin position="126"/>
        <end position="251"/>
    </location>
</feature>
<evidence type="ECO:0000259" key="4">
    <source>
        <dbReference type="PROSITE" id="PS51202"/>
    </source>
</evidence>
<dbReference type="InterPro" id="IPR006037">
    <property type="entry name" value="RCK_C"/>
</dbReference>
<dbReference type="PANTHER" id="PTHR43833">
    <property type="entry name" value="POTASSIUM CHANNEL PROTEIN 2-RELATED-RELATED"/>
    <property type="match status" value="1"/>
</dbReference>
<dbReference type="SUPFAM" id="SSF51735">
    <property type="entry name" value="NAD(P)-binding Rossmann-fold domains"/>
    <property type="match status" value="1"/>
</dbReference>
<evidence type="ECO:0000259" key="3">
    <source>
        <dbReference type="PROSITE" id="PS51201"/>
    </source>
</evidence>
<feature type="transmembrane region" description="Helical" evidence="2">
    <location>
        <begin position="28"/>
        <end position="49"/>
    </location>
</feature>
<proteinExistence type="predicted"/>
<dbReference type="Pfam" id="PF07885">
    <property type="entry name" value="Ion_trans_2"/>
    <property type="match status" value="1"/>
</dbReference>
<dbReference type="Pfam" id="PF02254">
    <property type="entry name" value="TrkA_N"/>
    <property type="match status" value="1"/>
</dbReference>
<dbReference type="InterPro" id="IPR036291">
    <property type="entry name" value="NAD(P)-bd_dom_sf"/>
</dbReference>
<dbReference type="InterPro" id="IPR003148">
    <property type="entry name" value="RCK_N"/>
</dbReference>
<feature type="domain" description="RCK C-terminal" evidence="4">
    <location>
        <begin position="274"/>
        <end position="342"/>
    </location>
</feature>
<dbReference type="AlphaFoldDB" id="A0A4U1MDI2"/>
<dbReference type="GO" id="GO:0008324">
    <property type="term" value="F:monoatomic cation transmembrane transporter activity"/>
    <property type="evidence" value="ECO:0007669"/>
    <property type="project" value="InterPro"/>
</dbReference>
<name>A0A4U1MDI2_9BACL</name>
<evidence type="ECO:0000313" key="6">
    <source>
        <dbReference type="Proteomes" id="UP000310541"/>
    </source>
</evidence>
<dbReference type="Gene3D" id="3.30.70.1450">
    <property type="entry name" value="Regulator of K+ conductance, C-terminal domain"/>
    <property type="match status" value="1"/>
</dbReference>
<sequence length="342" mass="37935">MDIMGMEKGAFILRLRNLVYYISRYPPILQLGVLTALILISMGFIMHLVEPDMFPTVFDGVWFAIVTASTIGYGDASPESVKGKAIAIVFIMFGAGFMTFYMAKLASTFVVKQGSIGRGERGYTRSNHVVIIGWNSRSRYTISDLLANQPERSIVLVDQSLTENPLQKEGIHFVKGNPGEDRTLKHANVEEAHTVLITADQYKSELEVDMQTILTLLTVKGINPTVYTIVEILSPEQIVNAERAGADEIIESAHLLSTVMTNSVFSHGISTTLLEILTHLKPNQIDFMSAEAFSDDSFCDVAQRLNEKDILMIGVKRGKELVMNPSPSFIIQPDDHLLVIHT</sequence>
<keyword evidence="5" id="KW-0813">Transport</keyword>